<dbReference type="PANTHER" id="PTHR42792">
    <property type="entry name" value="FLAGELLIN"/>
    <property type="match status" value="1"/>
</dbReference>
<dbReference type="GO" id="GO:0005198">
    <property type="term" value="F:structural molecule activity"/>
    <property type="evidence" value="ECO:0007669"/>
    <property type="project" value="UniProtKB-UniRule"/>
</dbReference>
<gene>
    <name evidence="7" type="primary">fliC_2</name>
    <name evidence="7" type="ORF">GCM10007914_05440</name>
</gene>
<dbReference type="PRINTS" id="PR00207">
    <property type="entry name" value="FLAGELLIN"/>
</dbReference>
<dbReference type="InterPro" id="IPR046358">
    <property type="entry name" value="Flagellin_C"/>
</dbReference>
<evidence type="ECO:0000256" key="4">
    <source>
        <dbReference type="RuleBase" id="RU362073"/>
    </source>
</evidence>
<dbReference type="GO" id="GO:0005576">
    <property type="term" value="C:extracellular region"/>
    <property type="evidence" value="ECO:0007669"/>
    <property type="project" value="UniProtKB-SubCell"/>
</dbReference>
<dbReference type="InterPro" id="IPR001492">
    <property type="entry name" value="Flagellin"/>
</dbReference>
<dbReference type="Gene3D" id="6.10.10.10">
    <property type="entry name" value="Flagellar export chaperone, C-terminal domain"/>
    <property type="match status" value="1"/>
</dbReference>
<evidence type="ECO:0000256" key="3">
    <source>
        <dbReference type="ARBA" id="ARBA00023143"/>
    </source>
</evidence>
<comment type="function">
    <text evidence="4">Flagellin is the subunit protein which polymerizes to form the filaments of bacterial flagella.</text>
</comment>
<evidence type="ECO:0000313" key="7">
    <source>
        <dbReference type="EMBL" id="GLQ01663.1"/>
    </source>
</evidence>
<dbReference type="RefSeq" id="WP_096038660.1">
    <property type="nucleotide sequence ID" value="NZ_BJXY01000005.1"/>
</dbReference>
<evidence type="ECO:0000259" key="5">
    <source>
        <dbReference type="Pfam" id="PF00669"/>
    </source>
</evidence>
<feature type="domain" description="Flagellin N-terminal" evidence="5">
    <location>
        <begin position="5"/>
        <end position="141"/>
    </location>
</feature>
<dbReference type="Pfam" id="PF00669">
    <property type="entry name" value="Flagellin_N"/>
    <property type="match status" value="1"/>
</dbReference>
<dbReference type="InterPro" id="IPR042187">
    <property type="entry name" value="Flagellin_C_sub2"/>
</dbReference>
<keyword evidence="7" id="KW-0966">Cell projection</keyword>
<reference evidence="7" key="2">
    <citation type="submission" date="2023-01" db="EMBL/GenBank/DDBJ databases">
        <title>Draft genome sequence of Pseudoalteromonas tetraodonis strain NBRC 103034.</title>
        <authorList>
            <person name="Sun Q."/>
            <person name="Mori K."/>
        </authorList>
    </citation>
    <scope>NUCLEOTIDE SEQUENCE</scope>
    <source>
        <strain evidence="7">NBRC 103034</strain>
    </source>
</reference>
<protein>
    <recommendedName>
        <fullName evidence="4">Flagellin</fullName>
    </recommendedName>
</protein>
<dbReference type="SUPFAM" id="SSF64518">
    <property type="entry name" value="Phase 1 flagellin"/>
    <property type="match status" value="1"/>
</dbReference>
<evidence type="ECO:0000313" key="8">
    <source>
        <dbReference type="Proteomes" id="UP001161408"/>
    </source>
</evidence>
<dbReference type="Pfam" id="PF00700">
    <property type="entry name" value="Flagellin_C"/>
    <property type="match status" value="1"/>
</dbReference>
<comment type="subcellular location">
    <subcellularLocation>
        <location evidence="4">Secreted</location>
    </subcellularLocation>
    <subcellularLocation>
        <location evidence="4">Bacterial flagellum</location>
    </subcellularLocation>
</comment>
<keyword evidence="7" id="KW-0969">Cilium</keyword>
<dbReference type="AlphaFoldDB" id="A0AA37S0C6"/>
<organism evidence="7 8">
    <name type="scientific">Pseudoalteromonas tetraodonis GFC</name>
    <dbReference type="NCBI Taxonomy" id="1315271"/>
    <lineage>
        <taxon>Bacteria</taxon>
        <taxon>Pseudomonadati</taxon>
        <taxon>Pseudomonadota</taxon>
        <taxon>Gammaproteobacteria</taxon>
        <taxon>Alteromonadales</taxon>
        <taxon>Pseudoalteromonadaceae</taxon>
        <taxon>Pseudoalteromonas</taxon>
    </lineage>
</organism>
<dbReference type="Gene3D" id="2.170.280.10">
    <property type="entry name" value="f41 fragment of flagellin, middle domain"/>
    <property type="match status" value="1"/>
</dbReference>
<name>A0AA37S0C6_9GAMM</name>
<feature type="domain" description="Flagellin C-terminal" evidence="6">
    <location>
        <begin position="397"/>
        <end position="481"/>
    </location>
</feature>
<dbReference type="Proteomes" id="UP001161408">
    <property type="component" value="Unassembled WGS sequence"/>
</dbReference>
<evidence type="ECO:0000259" key="6">
    <source>
        <dbReference type="Pfam" id="PF00700"/>
    </source>
</evidence>
<dbReference type="Gene3D" id="6.10.280.190">
    <property type="match status" value="1"/>
</dbReference>
<accession>A0AA37S0C6</accession>
<dbReference type="EMBL" id="BSNE01000002">
    <property type="protein sequence ID" value="GLQ01663.1"/>
    <property type="molecule type" value="Genomic_DNA"/>
</dbReference>
<evidence type="ECO:0000256" key="1">
    <source>
        <dbReference type="ARBA" id="ARBA00005709"/>
    </source>
</evidence>
<dbReference type="Gene3D" id="1.20.1330.10">
    <property type="entry name" value="f41 fragment of flagellin, N-terminal domain"/>
    <property type="match status" value="1"/>
</dbReference>
<dbReference type="PANTHER" id="PTHR42792:SF2">
    <property type="entry name" value="FLAGELLIN"/>
    <property type="match status" value="1"/>
</dbReference>
<dbReference type="GO" id="GO:0009288">
    <property type="term" value="C:bacterial-type flagellum"/>
    <property type="evidence" value="ECO:0007669"/>
    <property type="project" value="UniProtKB-SubCell"/>
</dbReference>
<dbReference type="Gene3D" id="2.30.220.10">
    <property type="entry name" value="f41 fragment of flagellin, C-terminal domain"/>
    <property type="match status" value="1"/>
</dbReference>
<keyword evidence="7" id="KW-0282">Flagellum</keyword>
<sequence>MALSVNTNVASLNGQRNLSKSSMALETSMQRLSSGLRINSAKDDAAGLQIANRLTSQVNGLTVAQRNANDGISMAQTAEGAMQESANILQRMRDLSLQSANGSNSAVDRASLQKEVAALQQELTRIADTTKFGGTSLLDGTFGTKQFQVGANANETINVSLRNVAANAIGAYEVKGNSTLLGAVATQTAPLATATGAVATAGLNINGVAIPDAGVTGKGAAEIADTINKEATGVVATAKLDVTIAGLTSADNSDLTLRKAGAAVDTYKLSEFGGDLDRLAEKLQADGYDAIVDDGSLTLKAEGVDGIQMTGTAGTATIANNATGGTPVAGGATNNDISVSSSLTLSSSEKIGISGTDVDDILGGTNISATGGSGELTSVESVDISGTTSAGAQSAINTIDAALAQIDAQRADLGAVQNRFGFTIANLANVSENVSASRSRIQDTDYALETATLTKNQIMQQAGTTILSQANQLPQAALSLLGG</sequence>
<keyword evidence="8" id="KW-1185">Reference proteome</keyword>
<dbReference type="InterPro" id="IPR001029">
    <property type="entry name" value="Flagellin_N"/>
</dbReference>
<keyword evidence="3 4" id="KW-0975">Bacterial flagellum</keyword>
<evidence type="ECO:0000256" key="2">
    <source>
        <dbReference type="ARBA" id="ARBA00022525"/>
    </source>
</evidence>
<proteinExistence type="inferred from homology"/>
<keyword evidence="2 4" id="KW-0964">Secreted</keyword>
<comment type="similarity">
    <text evidence="1 4">Belongs to the bacterial flagellin family.</text>
</comment>
<reference evidence="7" key="1">
    <citation type="journal article" date="2014" name="Int. J. Syst. Evol. Microbiol.">
        <title>Complete genome sequence of Corynebacterium casei LMG S-19264T (=DSM 44701T), isolated from a smear-ripened cheese.</title>
        <authorList>
            <consortium name="US DOE Joint Genome Institute (JGI-PGF)"/>
            <person name="Walter F."/>
            <person name="Albersmeier A."/>
            <person name="Kalinowski J."/>
            <person name="Ruckert C."/>
        </authorList>
    </citation>
    <scope>NUCLEOTIDE SEQUENCE</scope>
    <source>
        <strain evidence="7">NBRC 103034</strain>
    </source>
</reference>
<comment type="caution">
    <text evidence="7">The sequence shown here is derived from an EMBL/GenBank/DDBJ whole genome shotgun (WGS) entry which is preliminary data.</text>
</comment>